<dbReference type="Proteomes" id="UP001164557">
    <property type="component" value="Chromosome"/>
</dbReference>
<dbReference type="EMBL" id="CP084389">
    <property type="protein sequence ID" value="UZX30126.1"/>
    <property type="molecule type" value="Genomic_DNA"/>
</dbReference>
<evidence type="ECO:0000313" key="1">
    <source>
        <dbReference type="EMBL" id="UZX30126.1"/>
    </source>
</evidence>
<gene>
    <name evidence="1" type="ORF">LDX53_02680</name>
</gene>
<organism evidence="1 2">
    <name type="scientific">Lactobacillus helsingborgensis</name>
    <dbReference type="NCBI Taxonomy" id="1218494"/>
    <lineage>
        <taxon>Bacteria</taxon>
        <taxon>Bacillati</taxon>
        <taxon>Bacillota</taxon>
        <taxon>Bacilli</taxon>
        <taxon>Lactobacillales</taxon>
        <taxon>Lactobacillaceae</taxon>
        <taxon>Lactobacillus</taxon>
    </lineage>
</organism>
<accession>A0AA47B4R7</accession>
<dbReference type="RefSeq" id="WP_046326853.1">
    <property type="nucleotide sequence ID" value="NZ_CP084389.1"/>
</dbReference>
<keyword evidence="2" id="KW-1185">Reference proteome</keyword>
<name>A0AA47B4R7_9LACO</name>
<proteinExistence type="predicted"/>
<reference evidence="1" key="1">
    <citation type="submission" date="2021-09" db="EMBL/GenBank/DDBJ databases">
        <title>Lactobacillus species from Apis mellifera, Switzerland.</title>
        <authorList>
            <person name="Pfister J."/>
            <person name="Brown A."/>
            <person name="Neumann P."/>
            <person name="Collaud A."/>
            <person name="Retschnig G."/>
            <person name="Perreten V."/>
        </authorList>
    </citation>
    <scope>NUCLEOTIDE SEQUENCE</scope>
    <source>
        <strain evidence="1">IBH002</strain>
    </source>
</reference>
<dbReference type="AlphaFoldDB" id="A0AA47B4R7"/>
<sequence>MPEINSDSYFYHLLEAQAARENNEDSPSKYASYGKPIDTITDTLKTYFCSNDTSDIPEKDLNTIRNISYSYQLLEFYIHAKKELYLSFPLNCMINKQLLIISFEIEQALLCLMFPDMYNKSANERDKIIKEKKLLKRSLIEKIDNNRKYRNKIHLSVTENNPDMDYQIFSDDSKVNESITILNSLLDIKIPKEKSISLDPI</sequence>
<protein>
    <submittedName>
        <fullName evidence="1">Uncharacterized protein</fullName>
    </submittedName>
</protein>
<evidence type="ECO:0000313" key="2">
    <source>
        <dbReference type="Proteomes" id="UP001164557"/>
    </source>
</evidence>